<evidence type="ECO:0000313" key="5">
    <source>
        <dbReference type="Proteomes" id="UP000484885"/>
    </source>
</evidence>
<dbReference type="RefSeq" id="WP_164209868.1">
    <property type="nucleotide sequence ID" value="NZ_JAAGSC010000031.1"/>
</dbReference>
<gene>
    <name evidence="4" type="ORF">G3I74_02205</name>
</gene>
<dbReference type="CDD" id="cd07574">
    <property type="entry name" value="nitrilase_Rim1_like"/>
    <property type="match status" value="1"/>
</dbReference>
<evidence type="ECO:0000256" key="1">
    <source>
        <dbReference type="ARBA" id="ARBA00010613"/>
    </source>
</evidence>
<dbReference type="PANTHER" id="PTHR23088">
    <property type="entry name" value="NITRILASE-RELATED"/>
    <property type="match status" value="1"/>
</dbReference>
<dbReference type="Pfam" id="PF00583">
    <property type="entry name" value="Acetyltransf_1"/>
    <property type="match status" value="1"/>
</dbReference>
<dbReference type="InterPro" id="IPR036526">
    <property type="entry name" value="C-N_Hydrolase_sf"/>
</dbReference>
<name>A0A845V3H7_9GAMM</name>
<reference evidence="4 5" key="1">
    <citation type="submission" date="2020-02" db="EMBL/GenBank/DDBJ databases">
        <authorList>
            <person name="Zhang X.-Y."/>
        </authorList>
    </citation>
    <scope>NUCLEOTIDE SEQUENCE [LARGE SCALE GENOMIC DNA]</scope>
    <source>
        <strain evidence="4 5">C33</strain>
    </source>
</reference>
<feature type="domain" description="CN hydrolase" evidence="2">
    <location>
        <begin position="231"/>
        <end position="486"/>
    </location>
</feature>
<dbReference type="InterPro" id="IPR003010">
    <property type="entry name" value="C-N_Hydrolase"/>
</dbReference>
<dbReference type="Pfam" id="PF00795">
    <property type="entry name" value="CN_hydrolase"/>
    <property type="match status" value="1"/>
</dbReference>
<feature type="domain" description="N-acetyltransferase" evidence="3">
    <location>
        <begin position="14"/>
        <end position="214"/>
    </location>
</feature>
<dbReference type="CDD" id="cd04301">
    <property type="entry name" value="NAT_SF"/>
    <property type="match status" value="1"/>
</dbReference>
<dbReference type="Gene3D" id="3.60.110.10">
    <property type="entry name" value="Carbon-nitrogen hydrolase"/>
    <property type="match status" value="1"/>
</dbReference>
<dbReference type="PROSITE" id="PS01227">
    <property type="entry name" value="UPF0012"/>
    <property type="match status" value="1"/>
</dbReference>
<dbReference type="Proteomes" id="UP000484885">
    <property type="component" value="Unassembled WGS sequence"/>
</dbReference>
<dbReference type="InterPro" id="IPR016181">
    <property type="entry name" value="Acyl_CoA_acyltransferase"/>
</dbReference>
<keyword evidence="5" id="KW-1185">Reference proteome</keyword>
<dbReference type="Gene3D" id="3.40.630.30">
    <property type="match status" value="1"/>
</dbReference>
<dbReference type="PROSITE" id="PS51186">
    <property type="entry name" value="GNAT"/>
    <property type="match status" value="1"/>
</dbReference>
<dbReference type="SUPFAM" id="SSF56317">
    <property type="entry name" value="Carbon-nitrogen hydrolase"/>
    <property type="match status" value="1"/>
</dbReference>
<dbReference type="GO" id="GO:0016747">
    <property type="term" value="F:acyltransferase activity, transferring groups other than amino-acyl groups"/>
    <property type="evidence" value="ECO:0007669"/>
    <property type="project" value="InterPro"/>
</dbReference>
<sequence length="521" mass="59520">MTETADFSSDQHRLILRQTRPEDYEDIARIMDKVYPGGLEGAWTQAQFESQIQRFPEGQLCIEDNGRVAAAAISMIVKYSRWGHDHKYWDIVGNGYLTTHDPKGDVLYGVDVFVDPDYRDLRLGRRLYDARKELCENLNLRGIVVGGRIPGYHQHKGELSARQYVAKVRSRELTDPILTFQLANDFQVRKIVRGYLPDDQASAGHAVLLEWVNVYFEEDTPGAIGGRPSDVRIGAVQWQMRPTASLEDLYAQIEYFVDAVSGYQADVVLFPEFFNGPMMAPWNDQGPAEAVRQLAGYTEQIRDQMLRFAVSYNINIVAGSMPEYDGEELRNVCYLLRRDGTWDRQYKIHVTPDEKSYWGLTGGNRVAVFDTDFGKIGILICYDVEFPELPRLLAEEGIHILFVPYWTDTKNAYLRVRRCAQARAIENECYVVITGSVGNLPRVENMDMQYSQAAVFTPSDFAFPHDAIAHEATANTETMLIADLDLDNLREIRSHGSVRNLADRRLDLYQLRWRERASDGD</sequence>
<dbReference type="EMBL" id="JAAGSC010000031">
    <property type="protein sequence ID" value="NDY94545.1"/>
    <property type="molecule type" value="Genomic_DNA"/>
</dbReference>
<comment type="caution">
    <text evidence="4">The sequence shown here is derived from an EMBL/GenBank/DDBJ whole genome shotgun (WGS) entry which is preliminary data.</text>
</comment>
<dbReference type="InterPro" id="IPR001110">
    <property type="entry name" value="UPF0012_CS"/>
</dbReference>
<proteinExistence type="inferred from homology"/>
<organism evidence="4 5">
    <name type="scientific">Wenzhouxiangella limi</name>
    <dbReference type="NCBI Taxonomy" id="2707351"/>
    <lineage>
        <taxon>Bacteria</taxon>
        <taxon>Pseudomonadati</taxon>
        <taxon>Pseudomonadota</taxon>
        <taxon>Gammaproteobacteria</taxon>
        <taxon>Chromatiales</taxon>
        <taxon>Wenzhouxiangellaceae</taxon>
        <taxon>Wenzhouxiangella</taxon>
    </lineage>
</organism>
<dbReference type="SUPFAM" id="SSF55729">
    <property type="entry name" value="Acyl-CoA N-acyltransferases (Nat)"/>
    <property type="match status" value="1"/>
</dbReference>
<dbReference type="PANTHER" id="PTHR23088:SF50">
    <property type="entry name" value="HYDROLASE YHCX"/>
    <property type="match status" value="1"/>
</dbReference>
<protein>
    <submittedName>
        <fullName evidence="4">GNAT family N-acetyltransferase</fullName>
    </submittedName>
</protein>
<dbReference type="AlphaFoldDB" id="A0A845V3H7"/>
<evidence type="ECO:0000259" key="2">
    <source>
        <dbReference type="PROSITE" id="PS50263"/>
    </source>
</evidence>
<dbReference type="InterPro" id="IPR000182">
    <property type="entry name" value="GNAT_dom"/>
</dbReference>
<comment type="similarity">
    <text evidence="1">Belongs to the carbon-nitrogen hydrolase superfamily. NIT1/NIT2 family.</text>
</comment>
<dbReference type="PROSITE" id="PS50263">
    <property type="entry name" value="CN_HYDROLASE"/>
    <property type="match status" value="1"/>
</dbReference>
<evidence type="ECO:0000259" key="3">
    <source>
        <dbReference type="PROSITE" id="PS51186"/>
    </source>
</evidence>
<evidence type="ECO:0000313" key="4">
    <source>
        <dbReference type="EMBL" id="NDY94545.1"/>
    </source>
</evidence>
<keyword evidence="4" id="KW-0808">Transferase</keyword>
<accession>A0A845V3H7</accession>